<keyword evidence="1" id="KW-1133">Transmembrane helix</keyword>
<feature type="transmembrane region" description="Helical" evidence="1">
    <location>
        <begin position="6"/>
        <end position="25"/>
    </location>
</feature>
<organism evidence="3 4">
    <name type="scientific">Leucobacter viscericola</name>
    <dbReference type="NCBI Taxonomy" id="2714935"/>
    <lineage>
        <taxon>Bacteria</taxon>
        <taxon>Bacillati</taxon>
        <taxon>Actinomycetota</taxon>
        <taxon>Actinomycetes</taxon>
        <taxon>Micrococcales</taxon>
        <taxon>Microbacteriaceae</taxon>
        <taxon>Leucobacter</taxon>
    </lineage>
</organism>
<dbReference type="Proteomes" id="UP000502677">
    <property type="component" value="Chromosome"/>
</dbReference>
<keyword evidence="1" id="KW-0472">Membrane</keyword>
<dbReference type="AlphaFoldDB" id="A0A6G7XC61"/>
<evidence type="ECO:0000313" key="3">
    <source>
        <dbReference type="EMBL" id="QIK62056.1"/>
    </source>
</evidence>
<gene>
    <name evidence="3" type="ORF">G7068_01685</name>
</gene>
<reference evidence="3 4" key="1">
    <citation type="submission" date="2020-03" db="EMBL/GenBank/DDBJ databases">
        <title>Leucobacter sp. nov., isolated from beetles.</title>
        <authorList>
            <person name="Hyun D.-W."/>
            <person name="Bae J.-W."/>
        </authorList>
    </citation>
    <scope>NUCLEOTIDE SEQUENCE [LARGE SCALE GENOMIC DNA]</scope>
    <source>
        <strain evidence="3 4">HDW9C</strain>
    </source>
</reference>
<evidence type="ECO:0000259" key="2">
    <source>
        <dbReference type="Pfam" id="PF25362"/>
    </source>
</evidence>
<name>A0A6G7XC61_9MICO</name>
<dbReference type="KEGG" id="lvi:G7068_01685"/>
<feature type="domain" description="PH" evidence="2">
    <location>
        <begin position="43"/>
        <end position="160"/>
    </location>
</feature>
<dbReference type="Pfam" id="PF25362">
    <property type="entry name" value="bPH_11"/>
    <property type="match status" value="1"/>
</dbReference>
<accession>A0A6G7XC61</accession>
<dbReference type="EMBL" id="CP049863">
    <property type="protein sequence ID" value="QIK62056.1"/>
    <property type="molecule type" value="Genomic_DNA"/>
</dbReference>
<keyword evidence="4" id="KW-1185">Reference proteome</keyword>
<evidence type="ECO:0000256" key="1">
    <source>
        <dbReference type="SAM" id="Phobius"/>
    </source>
</evidence>
<dbReference type="RefSeq" id="WP_166287960.1">
    <property type="nucleotide sequence ID" value="NZ_CP049863.1"/>
</dbReference>
<proteinExistence type="predicted"/>
<evidence type="ECO:0000313" key="4">
    <source>
        <dbReference type="Proteomes" id="UP000502677"/>
    </source>
</evidence>
<keyword evidence="1" id="KW-0812">Transmembrane</keyword>
<dbReference type="InterPro" id="IPR057446">
    <property type="entry name" value="PH_bac"/>
</dbReference>
<protein>
    <recommendedName>
        <fullName evidence="2">PH domain-containing protein</fullName>
    </recommendedName>
</protein>
<sequence>MSRTAFAFLMAGIAGVVLIAMVVAWRARVRREPAVQGLGAAPTGAVIVNFPKASYVSTTPVGAPFERAVIPGLQYKGYAALTVQRDGVTIEVTGEDPVHIPSENVVGSTTAGGRIGKVVERDGLSLLVWRAESSGTEPRELESSFRFSNPGEQQTFAEAIEKMSNNTTQEDA</sequence>